<dbReference type="KEGG" id="pbv:AR543_p0003"/>
<dbReference type="Proteomes" id="UP000078148">
    <property type="component" value="Plasmid unnamed1"/>
</dbReference>
<accession>A0A1X9T3U8</accession>
<evidence type="ECO:0000313" key="1">
    <source>
        <dbReference type="EMBL" id="ARR10611.1"/>
    </source>
</evidence>
<reference evidence="1 2" key="1">
    <citation type="journal article" date="2016" name="Int. J. Syst. Evol. Microbiol.">
        <title>Paenibacillus damxungensis sp. nov., isolated from raw yak (Bos grunniens) milk.</title>
        <authorList>
            <person name="Wu Z."/>
            <person name="Gao C."/>
            <person name="Han J."/>
            <person name="Liu Z."/>
        </authorList>
    </citation>
    <scope>NUCLEOTIDE SEQUENCE [LARGE SCALE GENOMIC DNA]</scope>
    <source>
        <strain evidence="1 2">BD3526</strain>
        <plasmid evidence="1 2">unnamed1</plasmid>
    </source>
</reference>
<gene>
    <name evidence="1" type="ORF">AR543_p0003</name>
</gene>
<keyword evidence="1" id="KW-0614">Plasmid</keyword>
<sequence length="77" mass="8657">MRNPQFGELSKGETAFLDGLEKRIARGDFYVSSHELGNSELLLQPIDEWVSKWDKANDPATGNFDPGLERVLEDFGT</sequence>
<keyword evidence="2" id="KW-1185">Reference proteome</keyword>
<dbReference type="EMBL" id="CP021170">
    <property type="protein sequence ID" value="ARR10611.1"/>
    <property type="molecule type" value="Genomic_DNA"/>
</dbReference>
<geneLocation type="plasmid" evidence="1 2">
    <name>unnamed1</name>
</geneLocation>
<name>A0A1X9T3U8_9BACL</name>
<organism evidence="1 2">
    <name type="scientific">Paenibacillus bovis</name>
    <dbReference type="NCBI Taxonomy" id="1616788"/>
    <lineage>
        <taxon>Bacteria</taxon>
        <taxon>Bacillati</taxon>
        <taxon>Bacillota</taxon>
        <taxon>Bacilli</taxon>
        <taxon>Bacillales</taxon>
        <taxon>Paenibacillaceae</taxon>
        <taxon>Paenibacillus</taxon>
    </lineage>
</organism>
<proteinExistence type="predicted"/>
<dbReference type="AlphaFoldDB" id="A0A1X9T3U8"/>
<protein>
    <submittedName>
        <fullName evidence="1">Uncharacterized protein</fullName>
    </submittedName>
</protein>
<evidence type="ECO:0000313" key="2">
    <source>
        <dbReference type="Proteomes" id="UP000078148"/>
    </source>
</evidence>